<keyword evidence="6 10" id="KW-1133">Transmembrane helix</keyword>
<dbReference type="AlphaFoldDB" id="A0AAX3BAK3"/>
<dbReference type="Proteomes" id="UP001056539">
    <property type="component" value="Chromosome"/>
</dbReference>
<evidence type="ECO:0000256" key="2">
    <source>
        <dbReference type="ARBA" id="ARBA00009772"/>
    </source>
</evidence>
<keyword evidence="7 10" id="KW-0472">Membrane</keyword>
<evidence type="ECO:0000256" key="1">
    <source>
        <dbReference type="ARBA" id="ARBA00002578"/>
    </source>
</evidence>
<feature type="transmembrane region" description="Helical" evidence="10">
    <location>
        <begin position="73"/>
        <end position="94"/>
    </location>
</feature>
<keyword evidence="11" id="KW-0966">Cell projection</keyword>
<evidence type="ECO:0000256" key="9">
    <source>
        <dbReference type="NCBIfam" id="TIGR01400"/>
    </source>
</evidence>
<dbReference type="NCBIfam" id="TIGR01400">
    <property type="entry name" value="fliR"/>
    <property type="match status" value="1"/>
</dbReference>
<dbReference type="EMBL" id="CP073355">
    <property type="protein sequence ID" value="URA09093.1"/>
    <property type="molecule type" value="Genomic_DNA"/>
</dbReference>
<feature type="transmembrane region" description="Helical" evidence="10">
    <location>
        <begin position="185"/>
        <end position="203"/>
    </location>
</feature>
<keyword evidence="11" id="KW-0969">Cilium</keyword>
<dbReference type="Pfam" id="PF01311">
    <property type="entry name" value="Bac_export_1"/>
    <property type="match status" value="1"/>
</dbReference>
<dbReference type="PANTHER" id="PTHR30065:SF1">
    <property type="entry name" value="SURFACE PRESENTATION OF ANTIGENS PROTEIN SPAR"/>
    <property type="match status" value="1"/>
</dbReference>
<keyword evidence="5 10" id="KW-0812">Transmembrane</keyword>
<dbReference type="PANTHER" id="PTHR30065">
    <property type="entry name" value="FLAGELLAR BIOSYNTHETIC PROTEIN FLIR"/>
    <property type="match status" value="1"/>
</dbReference>
<feature type="transmembrane region" description="Helical" evidence="10">
    <location>
        <begin position="210"/>
        <end position="232"/>
    </location>
</feature>
<organism evidence="11 12">
    <name type="scientific">Thermospira aquatica</name>
    <dbReference type="NCBI Taxonomy" id="2828656"/>
    <lineage>
        <taxon>Bacteria</taxon>
        <taxon>Pseudomonadati</taxon>
        <taxon>Spirochaetota</taxon>
        <taxon>Spirochaetia</taxon>
        <taxon>Brevinematales</taxon>
        <taxon>Thermospiraceae</taxon>
        <taxon>Thermospira</taxon>
    </lineage>
</organism>
<comment type="subcellular location">
    <subcellularLocation>
        <location evidence="10">Cell membrane</location>
        <topology evidence="10">Multi-pass membrane protein</topology>
    </subcellularLocation>
    <subcellularLocation>
        <location evidence="10">Bacterial flagellum basal body</location>
    </subcellularLocation>
</comment>
<proteinExistence type="inferred from homology"/>
<feature type="transmembrane region" description="Helical" evidence="10">
    <location>
        <begin position="12"/>
        <end position="31"/>
    </location>
</feature>
<reference evidence="11" key="2">
    <citation type="submission" date="2022-06" db="EMBL/GenBank/DDBJ databases">
        <title>Thermospira aquatica gen. nov., sp. nov.</title>
        <authorList>
            <person name="Ben Ali Gam Z."/>
            <person name="Labat M."/>
        </authorList>
    </citation>
    <scope>NUCLEOTIDE SEQUENCE</scope>
    <source>
        <strain evidence="11">F1F22</strain>
    </source>
</reference>
<dbReference type="InterPro" id="IPR006303">
    <property type="entry name" value="FliR"/>
</dbReference>
<sequence length="263" mass="29097">MLYEAFYRYFEIFLVVFVRMVGMFTSAPFFSGQALPMRVKLSFAFFVSLVLVPLVVGYNIPQPQGFMELGADMVVNFVIGFGLGSFVYFCVSAFQNAAHMFSMQMGMGINEVYDPMSEQQTPALGNVLGILILLLFLRVDGHIYLVQVVAESFRSFWRLDGTSLNILVKSLGAGIMVLFDTGLRIAFPVIAVSLLLDVAVAMIGRVAPQFNVMIMGFHIKLIVGFVVLWLFLPVLVNVGEALVDQALSDVYRLVRMIKQGGGA</sequence>
<dbReference type="GO" id="GO:0009425">
    <property type="term" value="C:bacterial-type flagellum basal body"/>
    <property type="evidence" value="ECO:0007669"/>
    <property type="project" value="UniProtKB-SubCell"/>
</dbReference>
<keyword evidence="12" id="KW-1185">Reference proteome</keyword>
<evidence type="ECO:0000256" key="6">
    <source>
        <dbReference type="ARBA" id="ARBA00022989"/>
    </source>
</evidence>
<gene>
    <name evidence="11" type="primary">fliR</name>
    <name evidence="11" type="ORF">KDW03_06180</name>
</gene>
<evidence type="ECO:0000256" key="4">
    <source>
        <dbReference type="ARBA" id="ARBA00022475"/>
    </source>
</evidence>
<feature type="transmembrane region" description="Helical" evidence="10">
    <location>
        <begin position="43"/>
        <end position="61"/>
    </location>
</feature>
<evidence type="ECO:0000256" key="8">
    <source>
        <dbReference type="ARBA" id="ARBA00023143"/>
    </source>
</evidence>
<evidence type="ECO:0000256" key="7">
    <source>
        <dbReference type="ARBA" id="ARBA00023136"/>
    </source>
</evidence>
<evidence type="ECO:0000313" key="12">
    <source>
        <dbReference type="Proteomes" id="UP001056539"/>
    </source>
</evidence>
<dbReference type="KEGG" id="taqu:KDW03_06180"/>
<keyword evidence="4 10" id="KW-1003">Cell membrane</keyword>
<evidence type="ECO:0000256" key="10">
    <source>
        <dbReference type="RuleBase" id="RU362071"/>
    </source>
</evidence>
<evidence type="ECO:0000256" key="5">
    <source>
        <dbReference type="ARBA" id="ARBA00022692"/>
    </source>
</evidence>
<comment type="function">
    <text evidence="1 10">Role in flagellar biosynthesis.</text>
</comment>
<keyword evidence="11" id="KW-0282">Flagellum</keyword>
<dbReference type="PRINTS" id="PR00953">
    <property type="entry name" value="TYPE3IMRPROT"/>
</dbReference>
<reference evidence="11" key="1">
    <citation type="submission" date="2021-04" db="EMBL/GenBank/DDBJ databases">
        <authorList>
            <person name="Postec A."/>
        </authorList>
    </citation>
    <scope>NUCLEOTIDE SEQUENCE</scope>
    <source>
        <strain evidence="11">F1F22</strain>
    </source>
</reference>
<dbReference type="GO" id="GO:0006605">
    <property type="term" value="P:protein targeting"/>
    <property type="evidence" value="ECO:0007669"/>
    <property type="project" value="UniProtKB-UniRule"/>
</dbReference>
<feature type="transmembrane region" description="Helical" evidence="10">
    <location>
        <begin position="123"/>
        <end position="145"/>
    </location>
</feature>
<dbReference type="RefSeq" id="WP_271434219.1">
    <property type="nucleotide sequence ID" value="NZ_CP073355.1"/>
</dbReference>
<protein>
    <recommendedName>
        <fullName evidence="3 9">Flagellar biosynthetic protein FliR</fullName>
    </recommendedName>
</protein>
<evidence type="ECO:0000313" key="11">
    <source>
        <dbReference type="EMBL" id="URA09093.1"/>
    </source>
</evidence>
<dbReference type="InterPro" id="IPR002010">
    <property type="entry name" value="T3SS_IM_R"/>
</dbReference>
<name>A0AAX3BAK3_9SPIR</name>
<evidence type="ECO:0000256" key="3">
    <source>
        <dbReference type="ARBA" id="ARBA00021717"/>
    </source>
</evidence>
<dbReference type="GO" id="GO:0005886">
    <property type="term" value="C:plasma membrane"/>
    <property type="evidence" value="ECO:0007669"/>
    <property type="project" value="UniProtKB-SubCell"/>
</dbReference>
<dbReference type="GO" id="GO:0044780">
    <property type="term" value="P:bacterial-type flagellum assembly"/>
    <property type="evidence" value="ECO:0007669"/>
    <property type="project" value="UniProtKB-UniRule"/>
</dbReference>
<keyword evidence="8 10" id="KW-0975">Bacterial flagellum</keyword>
<comment type="similarity">
    <text evidence="2 10">Belongs to the FliR/MopE/SpaR family.</text>
</comment>
<accession>A0AAX3BAK3</accession>